<dbReference type="EMBL" id="CP043424">
    <property type="protein sequence ID" value="QIW11537.1"/>
    <property type="molecule type" value="Genomic_DNA"/>
</dbReference>
<keyword evidence="1" id="KW-0238">DNA-binding</keyword>
<evidence type="ECO:0000313" key="5">
    <source>
        <dbReference type="Proteomes" id="UP000681131"/>
    </source>
</evidence>
<dbReference type="GO" id="GO:0003677">
    <property type="term" value="F:DNA binding"/>
    <property type="evidence" value="ECO:0007669"/>
    <property type="project" value="UniProtKB-KW"/>
</dbReference>
<sequence>MQLNRQTDYALRVLIFLTLKSHDDLVKLDEISKKFNIVRNHLTKIIAKLAKLQYIITQRGNGGGIKVHPNALELNLFEIMSKFESSFKSIDCTGINCPIAGMCKLEAILAEASGAYTSVLQKYKLKDVLPSNNNEQRIIFKSLDLI</sequence>
<gene>
    <name evidence="2" type="ORF">CDH04_02250</name>
    <name evidence="3" type="ORF">FZC43_02255</name>
</gene>
<organism evidence="2 4">
    <name type="scientific">Francisella adeliensis</name>
    <dbReference type="NCBI Taxonomy" id="2007306"/>
    <lineage>
        <taxon>Bacteria</taxon>
        <taxon>Pseudomonadati</taxon>
        <taxon>Pseudomonadota</taxon>
        <taxon>Gammaproteobacteria</taxon>
        <taxon>Thiotrichales</taxon>
        <taxon>Francisellaceae</taxon>
        <taxon>Francisella</taxon>
    </lineage>
</organism>
<protein>
    <submittedName>
        <fullName evidence="3">Rrf2 family transcriptional regulator</fullName>
    </submittedName>
</protein>
<evidence type="ECO:0000313" key="2">
    <source>
        <dbReference type="EMBL" id="AXA33307.1"/>
    </source>
</evidence>
<proteinExistence type="predicted"/>
<evidence type="ECO:0000313" key="3">
    <source>
        <dbReference type="EMBL" id="QIW11537.1"/>
    </source>
</evidence>
<keyword evidence="5" id="KW-1185">Reference proteome</keyword>
<dbReference type="InterPro" id="IPR000944">
    <property type="entry name" value="Tscrpt_reg_Rrf2"/>
</dbReference>
<dbReference type="SUPFAM" id="SSF46785">
    <property type="entry name" value="Winged helix' DNA-binding domain"/>
    <property type="match status" value="1"/>
</dbReference>
<dbReference type="Gene3D" id="1.10.10.10">
    <property type="entry name" value="Winged helix-like DNA-binding domain superfamily/Winged helix DNA-binding domain"/>
    <property type="match status" value="1"/>
</dbReference>
<dbReference type="RefSeq" id="WP_112869480.1">
    <property type="nucleotide sequence ID" value="NZ_CP021781.1"/>
</dbReference>
<dbReference type="Proteomes" id="UP000251120">
    <property type="component" value="Chromosome"/>
</dbReference>
<dbReference type="GO" id="GO:0003700">
    <property type="term" value="F:DNA-binding transcription factor activity"/>
    <property type="evidence" value="ECO:0007669"/>
    <property type="project" value="TreeGrafter"/>
</dbReference>
<dbReference type="AlphaFoldDB" id="A0A2Z4XWQ3"/>
<dbReference type="OrthoDB" id="9795923at2"/>
<dbReference type="InterPro" id="IPR036388">
    <property type="entry name" value="WH-like_DNA-bd_sf"/>
</dbReference>
<accession>A0A2Z4XWQ3</accession>
<dbReference type="InterPro" id="IPR036390">
    <property type="entry name" value="WH_DNA-bd_sf"/>
</dbReference>
<dbReference type="EMBL" id="CP021781">
    <property type="protein sequence ID" value="AXA33307.1"/>
    <property type="molecule type" value="Genomic_DNA"/>
</dbReference>
<dbReference type="PANTHER" id="PTHR33221:SF4">
    <property type="entry name" value="HTH-TYPE TRANSCRIPTIONAL REPRESSOR NSRR"/>
    <property type="match status" value="1"/>
</dbReference>
<dbReference type="PROSITE" id="PS51197">
    <property type="entry name" value="HTH_RRF2_2"/>
    <property type="match status" value="1"/>
</dbReference>
<dbReference type="PANTHER" id="PTHR33221">
    <property type="entry name" value="WINGED HELIX-TURN-HELIX TRANSCRIPTIONAL REGULATOR, RRF2 FAMILY"/>
    <property type="match status" value="1"/>
</dbReference>
<reference evidence="2 4" key="1">
    <citation type="submission" date="2017-06" db="EMBL/GenBank/DDBJ databases">
        <title>Complete genome of Francisella adeliensis.</title>
        <authorList>
            <person name="Vallesi A."/>
            <person name="Sjodin A."/>
        </authorList>
    </citation>
    <scope>NUCLEOTIDE SEQUENCE [LARGE SCALE GENOMIC DNA]</scope>
    <source>
        <strain evidence="2 4">FDC440</strain>
    </source>
</reference>
<name>A0A2Z4XWQ3_9GAMM</name>
<evidence type="ECO:0000313" key="4">
    <source>
        <dbReference type="Proteomes" id="UP000251120"/>
    </source>
</evidence>
<evidence type="ECO:0000256" key="1">
    <source>
        <dbReference type="ARBA" id="ARBA00023125"/>
    </source>
</evidence>
<dbReference type="NCBIfam" id="TIGR00738">
    <property type="entry name" value="rrf2_super"/>
    <property type="match status" value="1"/>
</dbReference>
<dbReference type="Proteomes" id="UP000681131">
    <property type="component" value="Chromosome"/>
</dbReference>
<dbReference type="Pfam" id="PF02082">
    <property type="entry name" value="Rrf2"/>
    <property type="match status" value="1"/>
</dbReference>
<dbReference type="KEGG" id="fad:CDH04_02250"/>
<reference evidence="3 5" key="2">
    <citation type="submission" date="2019-08" db="EMBL/GenBank/DDBJ databases">
        <title>Complete genome sequences of Francisella adeliensis (FSC1325 and FSC1326).</title>
        <authorList>
            <person name="Ohrman C."/>
            <person name="Uneklint I."/>
            <person name="Vallesi A."/>
            <person name="Karlsson L."/>
            <person name="Sjodin A."/>
        </authorList>
    </citation>
    <scope>NUCLEOTIDE SEQUENCE [LARGE SCALE GENOMIC DNA]</scope>
    <source>
        <strain evidence="3 5">FSC1325</strain>
    </source>
</reference>
<dbReference type="GO" id="GO:0005829">
    <property type="term" value="C:cytosol"/>
    <property type="evidence" value="ECO:0007669"/>
    <property type="project" value="TreeGrafter"/>
</dbReference>